<proteinExistence type="predicted"/>
<name>A0A382ZP14_9ZZZZ</name>
<dbReference type="AlphaFoldDB" id="A0A382ZP14"/>
<evidence type="ECO:0000313" key="1">
    <source>
        <dbReference type="EMBL" id="SVD97212.1"/>
    </source>
</evidence>
<dbReference type="EMBL" id="UINC01185486">
    <property type="protein sequence ID" value="SVD97212.1"/>
    <property type="molecule type" value="Genomic_DNA"/>
</dbReference>
<feature type="non-terminal residue" evidence="1">
    <location>
        <position position="48"/>
    </location>
</feature>
<sequence length="48" mass="5433">MRLASVPILVLENLVVKSFFINYWSNWRTDCGIKFACPTIAVAACTRI</sequence>
<reference evidence="1" key="1">
    <citation type="submission" date="2018-05" db="EMBL/GenBank/DDBJ databases">
        <authorList>
            <person name="Lanie J.A."/>
            <person name="Ng W.-L."/>
            <person name="Kazmierczak K.M."/>
            <person name="Andrzejewski T.M."/>
            <person name="Davidsen T.M."/>
            <person name="Wayne K.J."/>
            <person name="Tettelin H."/>
            <person name="Glass J.I."/>
            <person name="Rusch D."/>
            <person name="Podicherti R."/>
            <person name="Tsui H.-C.T."/>
            <person name="Winkler M.E."/>
        </authorList>
    </citation>
    <scope>NUCLEOTIDE SEQUENCE</scope>
</reference>
<organism evidence="1">
    <name type="scientific">marine metagenome</name>
    <dbReference type="NCBI Taxonomy" id="408172"/>
    <lineage>
        <taxon>unclassified sequences</taxon>
        <taxon>metagenomes</taxon>
        <taxon>ecological metagenomes</taxon>
    </lineage>
</organism>
<accession>A0A382ZP14</accession>
<gene>
    <name evidence="1" type="ORF">METZ01_LOCUS450066</name>
</gene>
<protein>
    <submittedName>
        <fullName evidence="1">Uncharacterized protein</fullName>
    </submittedName>
</protein>